<accession>A0AB34KSC1</accession>
<feature type="region of interest" description="Disordered" evidence="1">
    <location>
        <begin position="1"/>
        <end position="116"/>
    </location>
</feature>
<dbReference type="RefSeq" id="XP_069229792.1">
    <property type="nucleotide sequence ID" value="XM_069373218.1"/>
</dbReference>
<dbReference type="AlphaFoldDB" id="A0AB34KSC1"/>
<keyword evidence="3" id="KW-1185">Reference proteome</keyword>
<organism evidence="2 3">
    <name type="scientific">Cladosporium halotolerans</name>
    <dbReference type="NCBI Taxonomy" id="1052096"/>
    <lineage>
        <taxon>Eukaryota</taxon>
        <taxon>Fungi</taxon>
        <taxon>Dikarya</taxon>
        <taxon>Ascomycota</taxon>
        <taxon>Pezizomycotina</taxon>
        <taxon>Dothideomycetes</taxon>
        <taxon>Dothideomycetidae</taxon>
        <taxon>Cladosporiales</taxon>
        <taxon>Cladosporiaceae</taxon>
        <taxon>Cladosporium</taxon>
    </lineage>
</organism>
<evidence type="ECO:0000256" key="1">
    <source>
        <dbReference type="SAM" id="MobiDB-lite"/>
    </source>
</evidence>
<name>A0AB34KSC1_9PEZI</name>
<feature type="compositionally biased region" description="Polar residues" evidence="1">
    <location>
        <begin position="129"/>
        <end position="139"/>
    </location>
</feature>
<feature type="compositionally biased region" description="Low complexity" evidence="1">
    <location>
        <begin position="31"/>
        <end position="54"/>
    </location>
</feature>
<gene>
    <name evidence="2" type="ORF">WHR41_04612</name>
</gene>
<sequence length="525" mass="58390">MSRIRSFSLPKIGSSRKQDDAMSAVVSPYQSGTSHSRESSGASTSSTPVTPTFSNRSHGLWHNSNSSFGTTPESPVNLTKSPLHDLPEDPEERDDDSFDFLRDSQDGSEIQDDDGPLCICDTPFCVHQNSQEQLSSTVSPVPEWTPGDDYDLSAQHSFKRQRSKERSTESLASRMSRRFPSMSKRWKDQPSTQVTKASVRSAPASRTPSLRLGNRKHTFGSQSESRTPPFSPVDAIQQPSDSARTSKVIPAPIEIPGTEVEDPVDYRELASTPLLPPTMDSNHNSQRDKIQSPLQSPKIAEPADGTFANHPRSTPNLPYIPTPPLSTKASIASFHRAGSDMSGFASDVPPMPLSDDNDPWAAKLGHANFQIMPEPYFPDQCNIKSCQHLRDDWETARKDYMRQAAPISEHYGPTSRTFKLTERKWAEIDAVWRANYELAKAQAGSPRESPECQPLPETTPLPKMTALPNDPEQPSKFPKIDESDIVGPMVQYARVQRQPTRRPSFLRLFTDPASLLGRSTFSMRR</sequence>
<feature type="compositionally biased region" description="Polar residues" evidence="1">
    <location>
        <begin position="189"/>
        <end position="208"/>
    </location>
</feature>
<feature type="compositionally biased region" description="Polar residues" evidence="1">
    <location>
        <begin position="219"/>
        <end position="228"/>
    </location>
</feature>
<feature type="region of interest" description="Disordered" evidence="1">
    <location>
        <begin position="129"/>
        <end position="313"/>
    </location>
</feature>
<proteinExistence type="predicted"/>
<feature type="compositionally biased region" description="Acidic residues" evidence="1">
    <location>
        <begin position="88"/>
        <end position="98"/>
    </location>
</feature>
<dbReference type="Proteomes" id="UP000803884">
    <property type="component" value="Unassembled WGS sequence"/>
</dbReference>
<evidence type="ECO:0000313" key="3">
    <source>
        <dbReference type="Proteomes" id="UP000803884"/>
    </source>
</evidence>
<dbReference type="EMBL" id="JAAQHG020000013">
    <property type="protein sequence ID" value="KAL1586687.1"/>
    <property type="molecule type" value="Genomic_DNA"/>
</dbReference>
<feature type="region of interest" description="Disordered" evidence="1">
    <location>
        <begin position="442"/>
        <end position="483"/>
    </location>
</feature>
<comment type="caution">
    <text evidence="2">The sequence shown here is derived from an EMBL/GenBank/DDBJ whole genome shotgun (WGS) entry which is preliminary data.</text>
</comment>
<evidence type="ECO:0000313" key="2">
    <source>
        <dbReference type="EMBL" id="KAL1586687.1"/>
    </source>
</evidence>
<protein>
    <recommendedName>
        <fullName evidence="4">Only prolin and serin are matching in the corresponding protein</fullName>
    </recommendedName>
</protein>
<feature type="compositionally biased region" description="Polar residues" evidence="1">
    <location>
        <begin position="62"/>
        <end position="80"/>
    </location>
</feature>
<evidence type="ECO:0008006" key="4">
    <source>
        <dbReference type="Google" id="ProtNLM"/>
    </source>
</evidence>
<dbReference type="GeneID" id="96006056"/>
<reference evidence="2 3" key="1">
    <citation type="journal article" date="2020" name="Microbiol. Resour. Announc.">
        <title>Draft Genome Sequence of a Cladosporium Species Isolated from the Mesophotic Ascidian Didemnum maculosum.</title>
        <authorList>
            <person name="Gioti A."/>
            <person name="Siaperas R."/>
            <person name="Nikolaivits E."/>
            <person name="Le Goff G."/>
            <person name="Ouazzani J."/>
            <person name="Kotoulas G."/>
            <person name="Topakas E."/>
        </authorList>
    </citation>
    <scope>NUCLEOTIDE SEQUENCE [LARGE SCALE GENOMIC DNA]</scope>
    <source>
        <strain evidence="2 3">TM138-S3</strain>
    </source>
</reference>